<evidence type="ECO:0000256" key="1">
    <source>
        <dbReference type="SAM" id="Phobius"/>
    </source>
</evidence>
<proteinExistence type="predicted"/>
<feature type="transmembrane region" description="Helical" evidence="1">
    <location>
        <begin position="392"/>
        <end position="410"/>
    </location>
</feature>
<keyword evidence="1" id="KW-0472">Membrane</keyword>
<evidence type="ECO:0000313" key="3">
    <source>
        <dbReference type="Proteomes" id="UP000436822"/>
    </source>
</evidence>
<dbReference type="Proteomes" id="UP000436822">
    <property type="component" value="Unassembled WGS sequence"/>
</dbReference>
<organism evidence="2 3">
    <name type="scientific">Litoreibacter roseus</name>
    <dbReference type="NCBI Taxonomy" id="2601869"/>
    <lineage>
        <taxon>Bacteria</taxon>
        <taxon>Pseudomonadati</taxon>
        <taxon>Pseudomonadota</taxon>
        <taxon>Alphaproteobacteria</taxon>
        <taxon>Rhodobacterales</taxon>
        <taxon>Roseobacteraceae</taxon>
        <taxon>Litoreibacter</taxon>
    </lineage>
</organism>
<keyword evidence="1" id="KW-1133">Transmembrane helix</keyword>
<dbReference type="RefSeq" id="WP_159805513.1">
    <property type="nucleotide sequence ID" value="NZ_BLJE01000002.1"/>
</dbReference>
<dbReference type="Gene3D" id="2.160.20.80">
    <property type="entry name" value="E3 ubiquitin-protein ligase SopA"/>
    <property type="match status" value="1"/>
</dbReference>
<keyword evidence="1" id="KW-0812">Transmembrane</keyword>
<keyword evidence="3" id="KW-1185">Reference proteome</keyword>
<feature type="transmembrane region" description="Helical" evidence="1">
    <location>
        <begin position="497"/>
        <end position="521"/>
    </location>
</feature>
<name>A0A6N6JGG3_9RHOB</name>
<dbReference type="AlphaFoldDB" id="A0A6N6JGG3"/>
<protein>
    <submittedName>
        <fullName evidence="2">Oxidoreductase</fullName>
    </submittedName>
</protein>
<reference evidence="2 3" key="1">
    <citation type="submission" date="2019-12" db="EMBL/GenBank/DDBJ databases">
        <title>Litoreibacter badius sp. nov., a novel bacteriochlorophyll a-containing bacterium in the genus Litoreibacter.</title>
        <authorList>
            <person name="Kanamuro M."/>
            <person name="Takabe Y."/>
            <person name="Mori K."/>
            <person name="Takaichi S."/>
            <person name="Hanada S."/>
        </authorList>
    </citation>
    <scope>NUCLEOTIDE SEQUENCE [LARGE SCALE GENOMIC DNA]</scope>
    <source>
        <strain evidence="2 3">K6</strain>
    </source>
</reference>
<dbReference type="OrthoDB" id="6865449at2"/>
<dbReference type="EMBL" id="BLJE01000002">
    <property type="protein sequence ID" value="GFE64378.1"/>
    <property type="molecule type" value="Genomic_DNA"/>
</dbReference>
<comment type="caution">
    <text evidence="2">The sequence shown here is derived from an EMBL/GenBank/DDBJ whole genome shotgun (WGS) entry which is preliminary data.</text>
</comment>
<gene>
    <name evidence="2" type="ORF">KIN_14520</name>
</gene>
<sequence length="524" mass="56908">MSGLSDFEPFSVAEQRLIDEAEGENRTSIGDGDLPQSAQDDRIVRADLIRFILLDHCNDIRLHDKGIRLRGAWISGSLDLQGCDCSRDISFSNCKLAGPLNLVNAKVRGLYLSGCTATDISADNTSFAGSVFIRSGSYVAGEISLAGARVSGDLQICDATLVSSGQDAIFAPSLRVEGSVFLGNYPYSDTVTTLTAQGLLFFSSARIDHDFFVSNTAITLPDEVIGTPIFGATEEHGRDMALSLARARIGGILYLQDNQITKGIVNLAGAEVARLKDEPEGPGAAYPIRLDGFKYGDFSRHADTNIRSRLDWLARRPADMPFVAQPYEQLANVLITLGHRDDARMVLMTKETLLQAESRRMLAVRGVSPLWRGIAWLVDALLRWTIGYGYRPGRSLVVAIALIVALGLFFQKTWNAGDMAPNSAPILVSQGWIEATETYPQNPGAYWASPGQAGQDWETFNSFAYAADLVIPLVSLGQENAWSPSTSRSPLGQIGWWLRWVAMAIGWIVTALGAAAITGVIRKD</sequence>
<evidence type="ECO:0000313" key="2">
    <source>
        <dbReference type="EMBL" id="GFE64378.1"/>
    </source>
</evidence>
<accession>A0A6N6JGG3</accession>